<dbReference type="VEuPathDB" id="FungiDB:BD410DRAFT_797022"/>
<accession>A0A4Y7PHT2</accession>
<gene>
    <name evidence="2" type="ORF">BD410DRAFT_797022</name>
</gene>
<sequence>MTVTVDVDSALSLVGLVGAGVNIGGLINDDRRGGGGRTGGEGGEPVPVPVPDGEEAGGPDAVTVTYEKVNEDQW</sequence>
<dbReference type="Proteomes" id="UP000294933">
    <property type="component" value="Unassembled WGS sequence"/>
</dbReference>
<evidence type="ECO:0000313" key="3">
    <source>
        <dbReference type="Proteomes" id="UP000294933"/>
    </source>
</evidence>
<proteinExistence type="predicted"/>
<reference evidence="2 3" key="1">
    <citation type="submission" date="2018-06" db="EMBL/GenBank/DDBJ databases">
        <title>A transcriptomic atlas of mushroom development highlights an independent origin of complex multicellularity.</title>
        <authorList>
            <consortium name="DOE Joint Genome Institute"/>
            <person name="Krizsan K."/>
            <person name="Almasi E."/>
            <person name="Merenyi Z."/>
            <person name="Sahu N."/>
            <person name="Viragh M."/>
            <person name="Koszo T."/>
            <person name="Mondo S."/>
            <person name="Kiss B."/>
            <person name="Balint B."/>
            <person name="Kues U."/>
            <person name="Barry K."/>
            <person name="Hegedus J.C."/>
            <person name="Henrissat B."/>
            <person name="Johnson J."/>
            <person name="Lipzen A."/>
            <person name="Ohm R."/>
            <person name="Nagy I."/>
            <person name="Pangilinan J."/>
            <person name="Yan J."/>
            <person name="Xiong Y."/>
            <person name="Grigoriev I.V."/>
            <person name="Hibbett D.S."/>
            <person name="Nagy L.G."/>
        </authorList>
    </citation>
    <scope>NUCLEOTIDE SEQUENCE [LARGE SCALE GENOMIC DNA]</scope>
    <source>
        <strain evidence="2 3">SZMC22713</strain>
    </source>
</reference>
<protein>
    <submittedName>
        <fullName evidence="2">Uncharacterized protein</fullName>
    </submittedName>
</protein>
<organism evidence="2 3">
    <name type="scientific">Rickenella mellea</name>
    <dbReference type="NCBI Taxonomy" id="50990"/>
    <lineage>
        <taxon>Eukaryota</taxon>
        <taxon>Fungi</taxon>
        <taxon>Dikarya</taxon>
        <taxon>Basidiomycota</taxon>
        <taxon>Agaricomycotina</taxon>
        <taxon>Agaricomycetes</taxon>
        <taxon>Hymenochaetales</taxon>
        <taxon>Rickenellaceae</taxon>
        <taxon>Rickenella</taxon>
    </lineage>
</organism>
<feature type="region of interest" description="Disordered" evidence="1">
    <location>
        <begin position="27"/>
        <end position="60"/>
    </location>
</feature>
<keyword evidence="3" id="KW-1185">Reference proteome</keyword>
<evidence type="ECO:0000313" key="2">
    <source>
        <dbReference type="EMBL" id="TDL14666.1"/>
    </source>
</evidence>
<dbReference type="AlphaFoldDB" id="A0A4Y7PHT2"/>
<evidence type="ECO:0000256" key="1">
    <source>
        <dbReference type="SAM" id="MobiDB-lite"/>
    </source>
</evidence>
<name>A0A4Y7PHT2_9AGAM</name>
<dbReference type="EMBL" id="ML170317">
    <property type="protein sequence ID" value="TDL14666.1"/>
    <property type="molecule type" value="Genomic_DNA"/>
</dbReference>